<name>A0A4P9X6U7_9FUNG</name>
<dbReference type="InterPro" id="IPR000198">
    <property type="entry name" value="RhoGAP_dom"/>
</dbReference>
<evidence type="ECO:0000259" key="2">
    <source>
        <dbReference type="PROSITE" id="PS50238"/>
    </source>
</evidence>
<protein>
    <recommendedName>
        <fullName evidence="2">Rho-GAP domain-containing protein</fullName>
    </recommendedName>
</protein>
<dbReference type="InterPro" id="IPR008936">
    <property type="entry name" value="Rho_GTPase_activation_prot"/>
</dbReference>
<accession>A0A4P9X6U7</accession>
<dbReference type="STRING" id="1555241.A0A4P9X6U7"/>
<dbReference type="SMART" id="SM00324">
    <property type="entry name" value="RhoGAP"/>
    <property type="match status" value="1"/>
</dbReference>
<keyword evidence="4" id="KW-1185">Reference proteome</keyword>
<dbReference type="GO" id="GO:0005737">
    <property type="term" value="C:cytoplasm"/>
    <property type="evidence" value="ECO:0007669"/>
    <property type="project" value="TreeGrafter"/>
</dbReference>
<feature type="non-terminal residue" evidence="3">
    <location>
        <position position="1"/>
    </location>
</feature>
<dbReference type="Proteomes" id="UP000274922">
    <property type="component" value="Unassembled WGS sequence"/>
</dbReference>
<dbReference type="CDD" id="cd00159">
    <property type="entry name" value="RhoGAP"/>
    <property type="match status" value="1"/>
</dbReference>
<sequence>VPPVLEALFKAIEANGLQVEGIYRISGRVTEVQELRARVEQSLASTDLLSPDWDIHAIAGLAKTYLRELPEAVCPFTVKERAEYAAQPDDDTRLLLLQNRVQSLPPAHQDTLRRLLDHIALVAQHASTNKMVVYNLSRIFGPILFS</sequence>
<dbReference type="InterPro" id="IPR050729">
    <property type="entry name" value="Rho-GAP"/>
</dbReference>
<dbReference type="PANTHER" id="PTHR23176">
    <property type="entry name" value="RHO/RAC/CDC GTPASE-ACTIVATING PROTEIN"/>
    <property type="match status" value="1"/>
</dbReference>
<evidence type="ECO:0000313" key="4">
    <source>
        <dbReference type="Proteomes" id="UP000274922"/>
    </source>
</evidence>
<dbReference type="OrthoDB" id="79452at2759"/>
<feature type="domain" description="Rho-GAP" evidence="2">
    <location>
        <begin position="1"/>
        <end position="146"/>
    </location>
</feature>
<gene>
    <name evidence="3" type="ORF">CXG81DRAFT_334</name>
</gene>
<evidence type="ECO:0000256" key="1">
    <source>
        <dbReference type="ARBA" id="ARBA00022468"/>
    </source>
</evidence>
<dbReference type="EMBL" id="ML014192">
    <property type="protein sequence ID" value="RKP00923.1"/>
    <property type="molecule type" value="Genomic_DNA"/>
</dbReference>
<proteinExistence type="predicted"/>
<dbReference type="GO" id="GO:0005096">
    <property type="term" value="F:GTPase activator activity"/>
    <property type="evidence" value="ECO:0007669"/>
    <property type="project" value="UniProtKB-KW"/>
</dbReference>
<dbReference type="PROSITE" id="PS50238">
    <property type="entry name" value="RHOGAP"/>
    <property type="match status" value="1"/>
</dbReference>
<dbReference type="AlphaFoldDB" id="A0A4P9X6U7"/>
<evidence type="ECO:0000313" key="3">
    <source>
        <dbReference type="EMBL" id="RKP00923.1"/>
    </source>
</evidence>
<dbReference type="Pfam" id="PF00620">
    <property type="entry name" value="RhoGAP"/>
    <property type="match status" value="1"/>
</dbReference>
<dbReference type="Gene3D" id="1.10.555.10">
    <property type="entry name" value="Rho GTPase activation protein"/>
    <property type="match status" value="1"/>
</dbReference>
<reference evidence="4" key="1">
    <citation type="journal article" date="2018" name="Nat. Microbiol.">
        <title>Leveraging single-cell genomics to expand the fungal tree of life.</title>
        <authorList>
            <person name="Ahrendt S.R."/>
            <person name="Quandt C.A."/>
            <person name="Ciobanu D."/>
            <person name="Clum A."/>
            <person name="Salamov A."/>
            <person name="Andreopoulos B."/>
            <person name="Cheng J.F."/>
            <person name="Woyke T."/>
            <person name="Pelin A."/>
            <person name="Henrissat B."/>
            <person name="Reynolds N.K."/>
            <person name="Benny G.L."/>
            <person name="Smith M.E."/>
            <person name="James T.Y."/>
            <person name="Grigoriev I.V."/>
        </authorList>
    </citation>
    <scope>NUCLEOTIDE SEQUENCE [LARGE SCALE GENOMIC DNA]</scope>
    <source>
        <strain evidence="4">ATCC 52028</strain>
    </source>
</reference>
<keyword evidence="1" id="KW-0343">GTPase activation</keyword>
<dbReference type="SUPFAM" id="SSF48350">
    <property type="entry name" value="GTPase activation domain, GAP"/>
    <property type="match status" value="1"/>
</dbReference>
<organism evidence="3 4">
    <name type="scientific">Caulochytrium protostelioides</name>
    <dbReference type="NCBI Taxonomy" id="1555241"/>
    <lineage>
        <taxon>Eukaryota</taxon>
        <taxon>Fungi</taxon>
        <taxon>Fungi incertae sedis</taxon>
        <taxon>Chytridiomycota</taxon>
        <taxon>Chytridiomycota incertae sedis</taxon>
        <taxon>Chytridiomycetes</taxon>
        <taxon>Caulochytriales</taxon>
        <taxon>Caulochytriaceae</taxon>
        <taxon>Caulochytrium</taxon>
    </lineage>
</organism>
<dbReference type="PANTHER" id="PTHR23176:SF134">
    <property type="entry name" value="RHO-TYPE GTPASE-ACTIVATING PROTEIN"/>
    <property type="match status" value="1"/>
</dbReference>
<feature type="non-terminal residue" evidence="3">
    <location>
        <position position="146"/>
    </location>
</feature>
<dbReference type="GO" id="GO:0007165">
    <property type="term" value="P:signal transduction"/>
    <property type="evidence" value="ECO:0007669"/>
    <property type="project" value="InterPro"/>
</dbReference>